<feature type="signal peptide" evidence="1">
    <location>
        <begin position="1"/>
        <end position="16"/>
    </location>
</feature>
<name>A0A1S3JXG3_LINAN</name>
<evidence type="ECO:0000313" key="2">
    <source>
        <dbReference type="Proteomes" id="UP000085678"/>
    </source>
</evidence>
<dbReference type="Proteomes" id="UP000085678">
    <property type="component" value="Unplaced"/>
</dbReference>
<dbReference type="InParanoid" id="A0A1S3JXG3"/>
<feature type="chain" id="PRO_5010270073" evidence="1">
    <location>
        <begin position="17"/>
        <end position="106"/>
    </location>
</feature>
<accession>A0A1S3JXG3</accession>
<dbReference type="AlphaFoldDB" id="A0A1S3JXG3"/>
<evidence type="ECO:0000313" key="3">
    <source>
        <dbReference type="RefSeq" id="XP_013414741.1"/>
    </source>
</evidence>
<gene>
    <name evidence="3" type="primary">LOC106176770</name>
</gene>
<keyword evidence="1" id="KW-0732">Signal</keyword>
<evidence type="ECO:0000256" key="1">
    <source>
        <dbReference type="SAM" id="SignalP"/>
    </source>
</evidence>
<dbReference type="GeneID" id="106176770"/>
<proteinExistence type="predicted"/>
<sequence>MLKLILLAATLAVAAALVPYPYKPIYHAGGPVYRASSYAAGRGYAGVGRKVYGGTYAAGYGTYGSYADYGTGYVGSGHGHGYRSGYGYGNSFGTSYGKGYKSYKKY</sequence>
<dbReference type="KEGG" id="lak:106176770"/>
<reference evidence="3" key="1">
    <citation type="submission" date="2025-08" db="UniProtKB">
        <authorList>
            <consortium name="RefSeq"/>
        </authorList>
    </citation>
    <scope>IDENTIFICATION</scope>
    <source>
        <tissue evidence="3">Gonads</tissue>
    </source>
</reference>
<keyword evidence="2" id="KW-1185">Reference proteome</keyword>
<dbReference type="RefSeq" id="XP_013414741.1">
    <property type="nucleotide sequence ID" value="XM_013559287.1"/>
</dbReference>
<protein>
    <submittedName>
        <fullName evidence="3">Keratin-associated protein 6-2-like</fullName>
    </submittedName>
</protein>
<organism evidence="2 3">
    <name type="scientific">Lingula anatina</name>
    <name type="common">Brachiopod</name>
    <name type="synonym">Lingula unguis</name>
    <dbReference type="NCBI Taxonomy" id="7574"/>
    <lineage>
        <taxon>Eukaryota</taxon>
        <taxon>Metazoa</taxon>
        <taxon>Spiralia</taxon>
        <taxon>Lophotrochozoa</taxon>
        <taxon>Brachiopoda</taxon>
        <taxon>Linguliformea</taxon>
        <taxon>Lingulata</taxon>
        <taxon>Lingulida</taxon>
        <taxon>Linguloidea</taxon>
        <taxon>Lingulidae</taxon>
        <taxon>Lingula</taxon>
    </lineage>
</organism>